<dbReference type="HOGENOM" id="CLU_3285179_0_0_9"/>
<keyword evidence="2" id="KW-1185">Reference proteome</keyword>
<dbReference type="KEGG" id="bst:GYO_2022"/>
<evidence type="ECO:0000313" key="1">
    <source>
        <dbReference type="EMBL" id="AEP86656.1"/>
    </source>
</evidence>
<name>G4NV95_BACS4</name>
<accession>G4NV95</accession>
<proteinExistence type="predicted"/>
<dbReference type="EMBL" id="CP002905">
    <property type="protein sequence ID" value="AEP86656.1"/>
    <property type="molecule type" value="Genomic_DNA"/>
</dbReference>
<dbReference type="AlphaFoldDB" id="G4NV95"/>
<sequence>MERIGVYRLSSFLCFKEKNSKEGVKDKWLTEFSFYINQLA</sequence>
<dbReference type="Proteomes" id="UP000002651">
    <property type="component" value="Chromosome"/>
</dbReference>
<evidence type="ECO:0000313" key="2">
    <source>
        <dbReference type="Proteomes" id="UP000002651"/>
    </source>
</evidence>
<reference evidence="1 2" key="1">
    <citation type="journal article" date="2012" name="J. Bacteriol.">
        <title>Whole-genome sequences of Bacillus subtilis and close relatives.</title>
        <authorList>
            <person name="Earl A.M."/>
            <person name="Eppinger M."/>
            <person name="Fricke W.F."/>
            <person name="Rosovitz M.J."/>
            <person name="Rasko D.A."/>
            <person name="Daugherty S."/>
            <person name="Losick R."/>
            <person name="Kolter R."/>
            <person name="Ravel J."/>
        </authorList>
    </citation>
    <scope>NUCLEOTIDE SEQUENCE [LARGE SCALE GENOMIC DNA]</scope>
    <source>
        <strain evidence="2">DSM 15029 / JCM 12233 / NBRC 101239 / NRRL B-23049 / TU-B-10</strain>
    </source>
</reference>
<organism evidence="1 2">
    <name type="scientific">Bacillus spizizenii (strain DSM 15029 / JCM 12233 / NBRC 101239 / NRRL B-23049 / TU-B-10)</name>
    <name type="common">Bacillus subtilis subsp. spizizenii</name>
    <dbReference type="NCBI Taxonomy" id="1052585"/>
    <lineage>
        <taxon>Bacteria</taxon>
        <taxon>Bacillati</taxon>
        <taxon>Bacillota</taxon>
        <taxon>Bacilli</taxon>
        <taxon>Bacillales</taxon>
        <taxon>Bacillaceae</taxon>
        <taxon>Bacillus</taxon>
    </lineage>
</organism>
<gene>
    <name evidence="1" type="ordered locus">GYO_2022</name>
</gene>
<protein>
    <submittedName>
        <fullName evidence="1">Uncharacterized protein</fullName>
    </submittedName>
</protein>